<sequence length="339" mass="35514">MIALLVAPLYVDAFWLNLGGFAFAASIGAIGLTILYGRVGQLSLAHSFFLAVGAYGYLFFASPAVEGSWGMGLPPLLAVGAAVVLSAVVGLAFSPLSRRLKGISIGVATLALIFIGEHVLYAFPELSGGFNGRSVPDLTIGGFAVIGNEPAITLLGVPFGRPERLWVVAGLTLLATALLASRILRGRVGRAYIAVRDSEQHAAALGIDVNRTRSSGFMVSAVLAGLSGVLLALAFRRIVPEYWSLMLSLQYLAMVIIGGLGSIRGAVGGAAFVTALPLLLQRYGEAVPGLSSDPGAPFPPSVVAQLVFGLLIVVVLMRDPRGIAHQLTQLRARWRARSR</sequence>
<proteinExistence type="predicted"/>
<gene>
    <name evidence="7" type="ORF">GCM10009788_09410</name>
</gene>
<dbReference type="Proteomes" id="UP001500842">
    <property type="component" value="Unassembled WGS sequence"/>
</dbReference>
<dbReference type="Pfam" id="PF02653">
    <property type="entry name" value="BPD_transp_2"/>
    <property type="match status" value="1"/>
</dbReference>
<evidence type="ECO:0000256" key="2">
    <source>
        <dbReference type="ARBA" id="ARBA00022475"/>
    </source>
</evidence>
<feature type="transmembrane region" description="Helical" evidence="6">
    <location>
        <begin position="72"/>
        <end position="93"/>
    </location>
</feature>
<evidence type="ECO:0000256" key="3">
    <source>
        <dbReference type="ARBA" id="ARBA00022692"/>
    </source>
</evidence>
<feature type="transmembrane region" description="Helical" evidence="6">
    <location>
        <begin position="14"/>
        <end position="35"/>
    </location>
</feature>
<feature type="transmembrane region" description="Helical" evidence="6">
    <location>
        <begin position="298"/>
        <end position="317"/>
    </location>
</feature>
<organism evidence="7 8">
    <name type="scientific">Nocardioides humi</name>
    <dbReference type="NCBI Taxonomy" id="449461"/>
    <lineage>
        <taxon>Bacteria</taxon>
        <taxon>Bacillati</taxon>
        <taxon>Actinomycetota</taxon>
        <taxon>Actinomycetes</taxon>
        <taxon>Propionibacteriales</taxon>
        <taxon>Nocardioidaceae</taxon>
        <taxon>Nocardioides</taxon>
    </lineage>
</organism>
<comment type="caution">
    <text evidence="7">The sequence shown here is derived from an EMBL/GenBank/DDBJ whole genome shotgun (WGS) entry which is preliminary data.</text>
</comment>
<feature type="transmembrane region" description="Helical" evidence="6">
    <location>
        <begin position="138"/>
        <end position="158"/>
    </location>
</feature>
<keyword evidence="2" id="KW-1003">Cell membrane</keyword>
<keyword evidence="5 6" id="KW-0472">Membrane</keyword>
<dbReference type="PANTHER" id="PTHR30482">
    <property type="entry name" value="HIGH-AFFINITY BRANCHED-CHAIN AMINO ACID TRANSPORT SYSTEM PERMEASE"/>
    <property type="match status" value="1"/>
</dbReference>
<reference evidence="7 8" key="1">
    <citation type="journal article" date="2019" name="Int. J. Syst. Evol. Microbiol.">
        <title>The Global Catalogue of Microorganisms (GCM) 10K type strain sequencing project: providing services to taxonomists for standard genome sequencing and annotation.</title>
        <authorList>
            <consortium name="The Broad Institute Genomics Platform"/>
            <consortium name="The Broad Institute Genome Sequencing Center for Infectious Disease"/>
            <person name="Wu L."/>
            <person name="Ma J."/>
        </authorList>
    </citation>
    <scope>NUCLEOTIDE SEQUENCE [LARGE SCALE GENOMIC DNA]</scope>
    <source>
        <strain evidence="7 8">JCM 14942</strain>
    </source>
</reference>
<dbReference type="InterPro" id="IPR043428">
    <property type="entry name" value="LivM-like"/>
</dbReference>
<dbReference type="EMBL" id="BAAAOR010000007">
    <property type="protein sequence ID" value="GAA1507526.1"/>
    <property type="molecule type" value="Genomic_DNA"/>
</dbReference>
<dbReference type="PANTHER" id="PTHR30482:SF5">
    <property type="entry name" value="ABC TRANSPORTER PERMEASE PROTEIN"/>
    <property type="match status" value="1"/>
</dbReference>
<feature type="transmembrane region" description="Helical" evidence="6">
    <location>
        <begin position="251"/>
        <end position="278"/>
    </location>
</feature>
<evidence type="ECO:0000313" key="8">
    <source>
        <dbReference type="Proteomes" id="UP001500842"/>
    </source>
</evidence>
<keyword evidence="8" id="KW-1185">Reference proteome</keyword>
<protein>
    <submittedName>
        <fullName evidence="7">Branched-chain amino acid ABC transporter permease</fullName>
    </submittedName>
</protein>
<dbReference type="CDD" id="cd06581">
    <property type="entry name" value="TM_PBP1_LivM_like"/>
    <property type="match status" value="1"/>
</dbReference>
<evidence type="ECO:0000313" key="7">
    <source>
        <dbReference type="EMBL" id="GAA1507526.1"/>
    </source>
</evidence>
<accession>A0ABN1ZZV0</accession>
<dbReference type="InterPro" id="IPR001851">
    <property type="entry name" value="ABC_transp_permease"/>
</dbReference>
<feature type="transmembrane region" description="Helical" evidence="6">
    <location>
        <begin position="42"/>
        <end position="60"/>
    </location>
</feature>
<keyword evidence="3 6" id="KW-0812">Transmembrane</keyword>
<feature type="transmembrane region" description="Helical" evidence="6">
    <location>
        <begin position="105"/>
        <end position="123"/>
    </location>
</feature>
<comment type="subcellular location">
    <subcellularLocation>
        <location evidence="1">Cell membrane</location>
        <topology evidence="1">Multi-pass membrane protein</topology>
    </subcellularLocation>
</comment>
<keyword evidence="4 6" id="KW-1133">Transmembrane helix</keyword>
<evidence type="ECO:0000256" key="5">
    <source>
        <dbReference type="ARBA" id="ARBA00023136"/>
    </source>
</evidence>
<evidence type="ECO:0000256" key="4">
    <source>
        <dbReference type="ARBA" id="ARBA00022989"/>
    </source>
</evidence>
<evidence type="ECO:0000256" key="1">
    <source>
        <dbReference type="ARBA" id="ARBA00004651"/>
    </source>
</evidence>
<evidence type="ECO:0000256" key="6">
    <source>
        <dbReference type="SAM" id="Phobius"/>
    </source>
</evidence>
<feature type="transmembrane region" description="Helical" evidence="6">
    <location>
        <begin position="217"/>
        <end position="239"/>
    </location>
</feature>
<name>A0ABN1ZZV0_9ACTN</name>
<feature type="transmembrane region" description="Helical" evidence="6">
    <location>
        <begin position="165"/>
        <end position="184"/>
    </location>
</feature>